<evidence type="ECO:0000259" key="1">
    <source>
        <dbReference type="Pfam" id="PF19054"/>
    </source>
</evidence>
<dbReference type="InterPro" id="IPR043917">
    <property type="entry name" value="DUF5753"/>
</dbReference>
<dbReference type="RefSeq" id="WP_052857433.1">
    <property type="nucleotide sequence ID" value="NZ_SIXH01000014.1"/>
</dbReference>
<evidence type="ECO:0000313" key="3">
    <source>
        <dbReference type="Proteomes" id="UP000292452"/>
    </source>
</evidence>
<accession>A0A4V2JJB3</accession>
<evidence type="ECO:0000313" key="2">
    <source>
        <dbReference type="EMBL" id="TBO61141.1"/>
    </source>
</evidence>
<organism evidence="2 3">
    <name type="scientific">Streptomyces kasugaensis</name>
    <dbReference type="NCBI Taxonomy" id="1946"/>
    <lineage>
        <taxon>Bacteria</taxon>
        <taxon>Bacillati</taxon>
        <taxon>Actinomycetota</taxon>
        <taxon>Actinomycetes</taxon>
        <taxon>Kitasatosporales</taxon>
        <taxon>Streptomycetaceae</taxon>
        <taxon>Streptomyces</taxon>
    </lineage>
</organism>
<dbReference type="AlphaFoldDB" id="A0A4V2JJB3"/>
<sequence length="283" mass="31758">MPARKDIDGSVSIPAFYGKELRWKREAAGLTLQATVKGSFYAVSYLSEIERGQRLMPLRLACHVDQLLKTDGYFERCCKDVQKARKGAHAGYFTEIAQLEGNAKEIESWNPLLIPGPLQLEPYIRTVIRASDPLATEELIAARVSARRERSWIHEDPKSPESWIVLHESILRQPILGHDEMAEQLAHIVDVAQQRRFITQILPCNAGAHPFMMGATWLFTFDDAPPLMYSEGMYSGQTVDDPGLVKDYAKAYGRLRATALSPEASLKMIGQAAEEYGNGKRPR</sequence>
<dbReference type="GeneID" id="97375621"/>
<dbReference type="Proteomes" id="UP000292452">
    <property type="component" value="Unassembled WGS sequence"/>
</dbReference>
<proteinExistence type="predicted"/>
<gene>
    <name evidence="2" type="ORF">EYS09_02950</name>
</gene>
<dbReference type="InterPro" id="IPR001387">
    <property type="entry name" value="Cro/C1-type_HTH"/>
</dbReference>
<protein>
    <submittedName>
        <fullName evidence="2">XRE family transcriptional regulator</fullName>
    </submittedName>
</protein>
<dbReference type="Pfam" id="PF19054">
    <property type="entry name" value="DUF5753"/>
    <property type="match status" value="1"/>
</dbReference>
<name>A0A4V2JJB3_STRKA</name>
<feature type="domain" description="DUF5753" evidence="1">
    <location>
        <begin position="94"/>
        <end position="270"/>
    </location>
</feature>
<dbReference type="EMBL" id="SIXH01000014">
    <property type="protein sequence ID" value="TBO61141.1"/>
    <property type="molecule type" value="Genomic_DNA"/>
</dbReference>
<keyword evidence="3" id="KW-1185">Reference proteome</keyword>
<dbReference type="CDD" id="cd00093">
    <property type="entry name" value="HTH_XRE"/>
    <property type="match status" value="1"/>
</dbReference>
<comment type="caution">
    <text evidence="2">The sequence shown here is derived from an EMBL/GenBank/DDBJ whole genome shotgun (WGS) entry which is preliminary data.</text>
</comment>
<reference evidence="2 3" key="1">
    <citation type="submission" date="2019-02" db="EMBL/GenBank/DDBJ databases">
        <title>Draft Genome Sequence of Streptomyces sp. AM-2504, identified by 16S rRNA comparative analysis as a Streptomyces Kasugaensis strain.</title>
        <authorList>
            <person name="Napolioni V."/>
            <person name="Giuliodori A.M."/>
            <person name="Spurio R."/>
            <person name="Fabbretti A."/>
        </authorList>
    </citation>
    <scope>NUCLEOTIDE SEQUENCE [LARGE SCALE GENOMIC DNA]</scope>
    <source>
        <strain evidence="2 3">AM-2504</strain>
    </source>
</reference>